<dbReference type="EMBL" id="KI546083">
    <property type="protein sequence ID" value="EST46159.1"/>
    <property type="molecule type" value="Genomic_DNA"/>
</dbReference>
<dbReference type="InterPro" id="IPR036028">
    <property type="entry name" value="SH3-like_dom_sf"/>
</dbReference>
<dbReference type="GO" id="GO:0005737">
    <property type="term" value="C:cytoplasm"/>
    <property type="evidence" value="ECO:0007669"/>
    <property type="project" value="TreeGrafter"/>
</dbReference>
<dbReference type="GO" id="GO:0007264">
    <property type="term" value="P:small GTPase-mediated signal transduction"/>
    <property type="evidence" value="ECO:0007669"/>
    <property type="project" value="TreeGrafter"/>
</dbReference>
<dbReference type="GO" id="GO:0005096">
    <property type="term" value="F:GTPase activator activity"/>
    <property type="evidence" value="ECO:0007669"/>
    <property type="project" value="TreeGrafter"/>
</dbReference>
<reference evidence="5 6" key="1">
    <citation type="journal article" date="2014" name="PLoS Genet.">
        <title>The Genome of Spironucleus salmonicida Highlights a Fish Pathogen Adapted to Fluctuating Environments.</title>
        <authorList>
            <person name="Xu F."/>
            <person name="Jerlstrom-Hultqvist J."/>
            <person name="Einarsson E."/>
            <person name="Astvaldsson A."/>
            <person name="Svard S.G."/>
            <person name="Andersson J.O."/>
        </authorList>
    </citation>
    <scope>NUCLEOTIDE SEQUENCE</scope>
    <source>
        <strain evidence="6">ATCC 50377</strain>
    </source>
</reference>
<evidence type="ECO:0000256" key="1">
    <source>
        <dbReference type="ARBA" id="ARBA00022443"/>
    </source>
</evidence>
<gene>
    <name evidence="5" type="ORF">SS50377_13751</name>
    <name evidence="6" type="ORF">SS50377_23422</name>
</gene>
<keyword evidence="1 2" id="KW-0728">SH3 domain</keyword>
<evidence type="ECO:0000259" key="4">
    <source>
        <dbReference type="PROSITE" id="PS50238"/>
    </source>
</evidence>
<dbReference type="VEuPathDB" id="GiardiaDB:SS50377_23422"/>
<dbReference type="OrthoDB" id="19923at2759"/>
<dbReference type="SMART" id="SM00326">
    <property type="entry name" value="SH3"/>
    <property type="match status" value="2"/>
</dbReference>
<dbReference type="InterPro" id="IPR000198">
    <property type="entry name" value="RhoGAP_dom"/>
</dbReference>
<keyword evidence="7" id="KW-1185">Reference proteome</keyword>
<dbReference type="SUPFAM" id="SSF48350">
    <property type="entry name" value="GTPase activation domain, GAP"/>
    <property type="match status" value="1"/>
</dbReference>
<feature type="domain" description="Rho-GAP" evidence="4">
    <location>
        <begin position="109"/>
        <end position="320"/>
    </location>
</feature>
<evidence type="ECO:0000313" key="6">
    <source>
        <dbReference type="EMBL" id="KAH0573488.1"/>
    </source>
</evidence>
<evidence type="ECO:0000313" key="5">
    <source>
        <dbReference type="EMBL" id="EST46159.1"/>
    </source>
</evidence>
<dbReference type="PROSITE" id="PS50002">
    <property type="entry name" value="SH3"/>
    <property type="match status" value="1"/>
</dbReference>
<dbReference type="Gene3D" id="1.10.555.10">
    <property type="entry name" value="Rho GTPase activation protein"/>
    <property type="match status" value="1"/>
</dbReference>
<accession>V6LZC3</accession>
<evidence type="ECO:0000256" key="2">
    <source>
        <dbReference type="PROSITE-ProRule" id="PRU00192"/>
    </source>
</evidence>
<dbReference type="InterPro" id="IPR001452">
    <property type="entry name" value="SH3_domain"/>
</dbReference>
<dbReference type="CDD" id="cd00159">
    <property type="entry name" value="RhoGAP"/>
    <property type="match status" value="1"/>
</dbReference>
<dbReference type="Gene3D" id="2.30.30.40">
    <property type="entry name" value="SH3 Domains"/>
    <property type="match status" value="2"/>
</dbReference>
<dbReference type="Pfam" id="PF00620">
    <property type="entry name" value="RhoGAP"/>
    <property type="match status" value="1"/>
</dbReference>
<proteinExistence type="predicted"/>
<dbReference type="AlphaFoldDB" id="V6LZC3"/>
<dbReference type="InterPro" id="IPR008936">
    <property type="entry name" value="Rho_GTPase_activation_prot"/>
</dbReference>
<dbReference type="PANTHER" id="PTHR45808:SF2">
    <property type="entry name" value="RHO GTPASE-ACTIVATING PROTEIN 68F"/>
    <property type="match status" value="1"/>
</dbReference>
<feature type="domain" description="SH3" evidence="3">
    <location>
        <begin position="15"/>
        <end position="101"/>
    </location>
</feature>
<dbReference type="PROSITE" id="PS50238">
    <property type="entry name" value="RHOGAP"/>
    <property type="match status" value="1"/>
</dbReference>
<evidence type="ECO:0000259" key="3">
    <source>
        <dbReference type="PROSITE" id="PS50002"/>
    </source>
</evidence>
<reference evidence="6" key="2">
    <citation type="submission" date="2020-12" db="EMBL/GenBank/DDBJ databases">
        <title>New Spironucleus salmonicida genome in near-complete chromosomes.</title>
        <authorList>
            <person name="Xu F."/>
            <person name="Kurt Z."/>
            <person name="Jimenez-Gonzalez A."/>
            <person name="Astvaldsson A."/>
            <person name="Andersson J.O."/>
            <person name="Svard S.G."/>
        </authorList>
    </citation>
    <scope>NUCLEOTIDE SEQUENCE</scope>
    <source>
        <strain evidence="6">ATCC 50377</strain>
    </source>
</reference>
<name>V6LZC3_9EUKA</name>
<dbReference type="SMART" id="SM00324">
    <property type="entry name" value="RhoGAP"/>
    <property type="match status" value="1"/>
</dbReference>
<dbReference type="Proteomes" id="UP000018208">
    <property type="component" value="Unassembled WGS sequence"/>
</dbReference>
<dbReference type="PANTHER" id="PTHR45808">
    <property type="entry name" value="RHO GTPASE-ACTIVATING PROTEIN 68F"/>
    <property type="match status" value="1"/>
</dbReference>
<dbReference type="SUPFAM" id="SSF50044">
    <property type="entry name" value="SH3-domain"/>
    <property type="match status" value="2"/>
</dbReference>
<dbReference type="EMBL" id="AUWU02000004">
    <property type="protein sequence ID" value="KAH0573488.1"/>
    <property type="molecule type" value="Genomic_DNA"/>
</dbReference>
<sequence>MNKQDFQKSPQLNQPQKNILQVIHDFSAKNMPYYQQDKQFIAVQKGQEVNLLYTATDSVTQQGPTLTAISKYKNWLYVQHKTPEQDSQGWIPSTYVKYLSESENDLFSVELQDLMQFENRILPKFLEESFQLVDSFGKIDGIFRKSASTEEKNQLFSELNSTHSLSQSIIHYYASKQLQLPKLSKDSPLSDILQLADEIQTQTLHVVANLVKQYFNLLPTKLIQQHALSLLLQNQKLPIVERLPKYARILEKNLDFEEFVILRFLLQFLFKMSQFSAKTQMEAEQIGQLFSPNVMDSDVQEIFTFLVVSQPEIEKIYSKWPLPKCSIPTTQVKWKQQFTKVFQGGEGVVLKDFICQDPQMLFARQGNKIQVMNVHKRWVLGKIDDRIGWIPFTCIQINQ</sequence>
<protein>
    <submittedName>
        <fullName evidence="5">Rho GAP domain-containing protein</fullName>
    </submittedName>
</protein>
<organism evidence="5">
    <name type="scientific">Spironucleus salmonicida</name>
    <dbReference type="NCBI Taxonomy" id="348837"/>
    <lineage>
        <taxon>Eukaryota</taxon>
        <taxon>Metamonada</taxon>
        <taxon>Diplomonadida</taxon>
        <taxon>Hexamitidae</taxon>
        <taxon>Hexamitinae</taxon>
        <taxon>Spironucleus</taxon>
    </lineage>
</organism>
<evidence type="ECO:0000313" key="7">
    <source>
        <dbReference type="Proteomes" id="UP000018208"/>
    </source>
</evidence>